<evidence type="ECO:0000256" key="1">
    <source>
        <dbReference type="ARBA" id="ARBA00004141"/>
    </source>
</evidence>
<keyword evidence="2 5" id="KW-0812">Transmembrane</keyword>
<name>A0ABX0RFF5_9GAMM</name>
<gene>
    <name evidence="7" type="ORF">F3J40_19590</name>
</gene>
<keyword evidence="3 5" id="KW-1133">Transmembrane helix</keyword>
<feature type="transmembrane region" description="Helical" evidence="5">
    <location>
        <begin position="372"/>
        <end position="395"/>
    </location>
</feature>
<feature type="transmembrane region" description="Helical" evidence="5">
    <location>
        <begin position="416"/>
        <end position="437"/>
    </location>
</feature>
<dbReference type="Proteomes" id="UP001515683">
    <property type="component" value="Unassembled WGS sequence"/>
</dbReference>
<evidence type="ECO:0000256" key="5">
    <source>
        <dbReference type="SAM" id="Phobius"/>
    </source>
</evidence>
<feature type="transmembrane region" description="Helical" evidence="5">
    <location>
        <begin position="348"/>
        <end position="366"/>
    </location>
</feature>
<dbReference type="InterPro" id="IPR005828">
    <property type="entry name" value="MFS_sugar_transport-like"/>
</dbReference>
<feature type="transmembrane region" description="Helical" evidence="5">
    <location>
        <begin position="72"/>
        <end position="96"/>
    </location>
</feature>
<feature type="transmembrane region" description="Helical" evidence="5">
    <location>
        <begin position="103"/>
        <end position="124"/>
    </location>
</feature>
<dbReference type="CDD" id="cd17316">
    <property type="entry name" value="MFS_SV2_like"/>
    <property type="match status" value="1"/>
</dbReference>
<evidence type="ECO:0000259" key="6">
    <source>
        <dbReference type="PROSITE" id="PS50850"/>
    </source>
</evidence>
<comment type="subcellular location">
    <subcellularLocation>
        <location evidence="1">Membrane</location>
        <topology evidence="1">Multi-pass membrane protein</topology>
    </subcellularLocation>
</comment>
<keyword evidence="4 5" id="KW-0472">Membrane</keyword>
<dbReference type="PANTHER" id="PTHR23508">
    <property type="entry name" value="CARBOXYLIC ACID TRANSPORTER PROTEIN HOMOLOG"/>
    <property type="match status" value="1"/>
</dbReference>
<feature type="transmembrane region" description="Helical" evidence="5">
    <location>
        <begin position="322"/>
        <end position="341"/>
    </location>
</feature>
<feature type="transmembrane region" description="Helical" evidence="5">
    <location>
        <begin position="199"/>
        <end position="218"/>
    </location>
</feature>
<dbReference type="EMBL" id="VWXF01000010">
    <property type="protein sequence ID" value="NIF23787.1"/>
    <property type="molecule type" value="Genomic_DNA"/>
</dbReference>
<feature type="transmembrane region" description="Helical" evidence="5">
    <location>
        <begin position="34"/>
        <end position="52"/>
    </location>
</feature>
<dbReference type="PANTHER" id="PTHR23508:SF10">
    <property type="entry name" value="CARBOXYLIC ACID TRANSPORTER PROTEIN HOMOLOG"/>
    <property type="match status" value="1"/>
</dbReference>
<feature type="transmembrane region" description="Helical" evidence="5">
    <location>
        <begin position="282"/>
        <end position="302"/>
    </location>
</feature>
<comment type="caution">
    <text evidence="7">The sequence shown here is derived from an EMBL/GenBank/DDBJ whole genome shotgun (WGS) entry which is preliminary data.</text>
</comment>
<dbReference type="PROSITE" id="PS50850">
    <property type="entry name" value="MFS"/>
    <property type="match status" value="1"/>
</dbReference>
<feature type="transmembrane region" description="Helical" evidence="5">
    <location>
        <begin position="130"/>
        <end position="152"/>
    </location>
</feature>
<proteinExistence type="predicted"/>
<sequence>MSSVSVESTLPVSEPVRSVSDVARLINTRSNKNTYARMIVFLALGGVFLDAYDLTTLSYGIDDVVKEFQLSPFLTGLVTSSIMVGTIVGNLVGGWLTDKYGRYSVFMADMLFFVISAIAAGLAPNVWVLIGARFLMGVGVGIDLPVAMSYLAEFSKFAGKANKASRLAAWCPMWYAASSVCFFLIFGLYFLLPKEHLDWLWRASLLFGAVPALLIIAVRSKFMNESPLWAANQGDLKAAVRILRDSYGIHAHEVEEEKTTQPAPPKVSFTVLFQKPWRERTIVAGVMNICISFEYTAIAFFLPSILAQFLGAGVFETISASLGLNALFAFTGGLLGMRLAWKYPSRHVAIAGFAIQFIALISLALIGHPQALIGVVFAILMLGVWLFAEGFGPGAQLMIYPALSYPTSIRATGVGFSRALSGIGSALALFILPILQASLGTNMFWVVSLSAIIPIFFLLAVRHEPTRQDIDDTTD</sequence>
<keyword evidence="8" id="KW-1185">Reference proteome</keyword>
<dbReference type="RefSeq" id="WP_167017320.1">
    <property type="nucleotide sequence ID" value="NZ_VWXF01000010.1"/>
</dbReference>
<reference evidence="7 8" key="1">
    <citation type="journal article" date="2019" name="bioRxiv">
        <title>Bacteria contribute to plant secondary compound degradation in a generalist herbivore system.</title>
        <authorList>
            <person name="Francoeur C.B."/>
            <person name="Khadempour L."/>
            <person name="Moreira-Soto R.D."/>
            <person name="Gotting K."/>
            <person name="Book A.J."/>
            <person name="Pinto-Tomas A.A."/>
            <person name="Keefover-Ring K."/>
            <person name="Currie C.R."/>
        </authorList>
    </citation>
    <scope>NUCLEOTIDE SEQUENCE [LARGE SCALE GENOMIC DNA]</scope>
    <source>
        <strain evidence="7">Acro-835</strain>
    </source>
</reference>
<evidence type="ECO:0000256" key="3">
    <source>
        <dbReference type="ARBA" id="ARBA00022989"/>
    </source>
</evidence>
<feature type="transmembrane region" description="Helical" evidence="5">
    <location>
        <begin position="443"/>
        <end position="461"/>
    </location>
</feature>
<evidence type="ECO:0000256" key="2">
    <source>
        <dbReference type="ARBA" id="ARBA00022692"/>
    </source>
</evidence>
<dbReference type="SUPFAM" id="SSF103473">
    <property type="entry name" value="MFS general substrate transporter"/>
    <property type="match status" value="1"/>
</dbReference>
<evidence type="ECO:0000313" key="7">
    <source>
        <dbReference type="EMBL" id="NIF23787.1"/>
    </source>
</evidence>
<evidence type="ECO:0000313" key="8">
    <source>
        <dbReference type="Proteomes" id="UP001515683"/>
    </source>
</evidence>
<dbReference type="InterPro" id="IPR036259">
    <property type="entry name" value="MFS_trans_sf"/>
</dbReference>
<feature type="domain" description="Major facilitator superfamily (MFS) profile" evidence="6">
    <location>
        <begin position="39"/>
        <end position="466"/>
    </location>
</feature>
<organism evidence="7 8">
    <name type="scientific">Candidatus Pantoea multigeneris</name>
    <dbReference type="NCBI Taxonomy" id="2608357"/>
    <lineage>
        <taxon>Bacteria</taxon>
        <taxon>Pseudomonadati</taxon>
        <taxon>Pseudomonadota</taxon>
        <taxon>Gammaproteobacteria</taxon>
        <taxon>Enterobacterales</taxon>
        <taxon>Erwiniaceae</taxon>
        <taxon>Pantoea</taxon>
    </lineage>
</organism>
<dbReference type="Pfam" id="PF00083">
    <property type="entry name" value="Sugar_tr"/>
    <property type="match status" value="1"/>
</dbReference>
<accession>A0ABX0RFF5</accession>
<dbReference type="Gene3D" id="1.20.1250.20">
    <property type="entry name" value="MFS general substrate transporter like domains"/>
    <property type="match status" value="1"/>
</dbReference>
<evidence type="ECO:0000256" key="4">
    <source>
        <dbReference type="ARBA" id="ARBA00023136"/>
    </source>
</evidence>
<feature type="transmembrane region" description="Helical" evidence="5">
    <location>
        <begin position="173"/>
        <end position="193"/>
    </location>
</feature>
<dbReference type="InterPro" id="IPR020846">
    <property type="entry name" value="MFS_dom"/>
</dbReference>
<protein>
    <submittedName>
        <fullName evidence="7">MFS transporter</fullName>
    </submittedName>
</protein>